<dbReference type="Proteomes" id="UP000256708">
    <property type="component" value="Unassembled WGS sequence"/>
</dbReference>
<gene>
    <name evidence="1" type="ORF">DXT99_03435</name>
</gene>
<name>A0A3D8LHX9_9BACT</name>
<dbReference type="EMBL" id="QRGR01000003">
    <property type="protein sequence ID" value="RDV16844.1"/>
    <property type="molecule type" value="Genomic_DNA"/>
</dbReference>
<accession>A0A3D8LHX9</accession>
<dbReference type="AlphaFoldDB" id="A0A3D8LHX9"/>
<evidence type="ECO:0000313" key="2">
    <source>
        <dbReference type="Proteomes" id="UP000256708"/>
    </source>
</evidence>
<reference evidence="2" key="1">
    <citation type="submission" date="2018-08" db="EMBL/GenBank/DDBJ databases">
        <authorList>
            <person name="Liu Z.-W."/>
            <person name="Du Z.-J."/>
        </authorList>
    </citation>
    <scope>NUCLEOTIDE SEQUENCE [LARGE SCALE GENOMIC DNA]</scope>
    <source>
        <strain evidence="2">H4X</strain>
    </source>
</reference>
<sequence>MEKILFGDNQFFAINHISDEKSRAQSIKFKDDKSIIKTLDYAMEANINTFMCTTHDRISKICDSIRENPIKYQNFKIYPCLPYAHKYANAVTELGLTNSLKQFVPGNFMGSMFKGGLAFLGKDYIAIMELLIDAELKIFEKIDTPVIFLQNVVTDLLLGLGMDEILLAFHNYIATKYGVEAGFITMNMPKLLDTLERVGIKNPIICSSINKLGFRMAGGRACYEDVLNEKQFRAIAMQVLAAGAIPPQEAIEYVCSLPNIQSILFGASSKANIIQTTTLIHQFHETNEVFQNVNKKNTESSKVVLTS</sequence>
<protein>
    <submittedName>
        <fullName evidence="1">Uncharacterized protein</fullName>
    </submittedName>
</protein>
<comment type="caution">
    <text evidence="1">The sequence shown here is derived from an EMBL/GenBank/DDBJ whole genome shotgun (WGS) entry which is preliminary data.</text>
</comment>
<evidence type="ECO:0000313" key="1">
    <source>
        <dbReference type="EMBL" id="RDV16844.1"/>
    </source>
</evidence>
<organism evidence="1 2">
    <name type="scientific">Pontibacter diazotrophicus</name>
    <dbReference type="NCBI Taxonomy" id="1400979"/>
    <lineage>
        <taxon>Bacteria</taxon>
        <taxon>Pseudomonadati</taxon>
        <taxon>Bacteroidota</taxon>
        <taxon>Cytophagia</taxon>
        <taxon>Cytophagales</taxon>
        <taxon>Hymenobacteraceae</taxon>
        <taxon>Pontibacter</taxon>
    </lineage>
</organism>
<dbReference type="RefSeq" id="WP_115564118.1">
    <property type="nucleotide sequence ID" value="NZ_QRGR01000003.1"/>
</dbReference>
<dbReference type="OrthoDB" id="5043675at2"/>
<keyword evidence="2" id="KW-1185">Reference proteome</keyword>
<proteinExistence type="predicted"/>